<evidence type="ECO:0000313" key="4">
    <source>
        <dbReference type="Proteomes" id="UP001153737"/>
    </source>
</evidence>
<dbReference type="GO" id="GO:0048513">
    <property type="term" value="P:animal organ development"/>
    <property type="evidence" value="ECO:0007669"/>
    <property type="project" value="TreeGrafter"/>
</dbReference>
<gene>
    <name evidence="3" type="ORF">PHAECO_LOCUS7634</name>
</gene>
<dbReference type="GO" id="GO:0046580">
    <property type="term" value="P:negative regulation of Ras protein signal transduction"/>
    <property type="evidence" value="ECO:0007669"/>
    <property type="project" value="TreeGrafter"/>
</dbReference>
<dbReference type="AlphaFoldDB" id="A0A9N9SJG6"/>
<dbReference type="GO" id="GO:0016020">
    <property type="term" value="C:membrane"/>
    <property type="evidence" value="ECO:0007669"/>
    <property type="project" value="InterPro"/>
</dbReference>
<evidence type="ECO:0000256" key="2">
    <source>
        <dbReference type="SAM" id="MobiDB-lite"/>
    </source>
</evidence>
<sequence length="262" mass="28005">MANHGGATSLPRAHRPRAPIMSAAPPQTAPLAPLRSPTTTTTATTPLPTVSLTLPRPHNERAANEYVEAPFRAARPLAPPTRPARLALPAPVSKQPAGGGVASFSKDPPPECAATRSIMCPRCGRCRCDSCQQPRPLPHKWVFGNSCLVSADSLIDYVSCLCCVKGMYYHCGDAEGGESCADDPCACAPHRRAARWGCLAALSCVLPCLWLYWPLRGCKRVAEECYARHSRTGCRCGPAQPAHVALAATTPEKRLLDSSPEF</sequence>
<feature type="region of interest" description="Disordered" evidence="2">
    <location>
        <begin position="1"/>
        <end position="57"/>
    </location>
</feature>
<organism evidence="3 4">
    <name type="scientific">Phaedon cochleariae</name>
    <name type="common">Mustard beetle</name>
    <dbReference type="NCBI Taxonomy" id="80249"/>
    <lineage>
        <taxon>Eukaryota</taxon>
        <taxon>Metazoa</taxon>
        <taxon>Ecdysozoa</taxon>
        <taxon>Arthropoda</taxon>
        <taxon>Hexapoda</taxon>
        <taxon>Insecta</taxon>
        <taxon>Pterygota</taxon>
        <taxon>Neoptera</taxon>
        <taxon>Endopterygota</taxon>
        <taxon>Coleoptera</taxon>
        <taxon>Polyphaga</taxon>
        <taxon>Cucujiformia</taxon>
        <taxon>Chrysomeloidea</taxon>
        <taxon>Chrysomelidae</taxon>
        <taxon>Chrysomelinae</taxon>
        <taxon>Chrysomelini</taxon>
        <taxon>Phaedon</taxon>
    </lineage>
</organism>
<dbReference type="Pfam" id="PF05210">
    <property type="entry name" value="Sprouty"/>
    <property type="match status" value="1"/>
</dbReference>
<dbReference type="EMBL" id="OU896709">
    <property type="protein sequence ID" value="CAG9819491.1"/>
    <property type="molecule type" value="Genomic_DNA"/>
</dbReference>
<keyword evidence="4" id="KW-1185">Reference proteome</keyword>
<dbReference type="GO" id="GO:0040037">
    <property type="term" value="P:negative regulation of fibroblast growth factor receptor signaling pathway"/>
    <property type="evidence" value="ECO:0007669"/>
    <property type="project" value="TreeGrafter"/>
</dbReference>
<accession>A0A9N9SJG6</accession>
<dbReference type="GO" id="GO:0005829">
    <property type="term" value="C:cytosol"/>
    <property type="evidence" value="ECO:0007669"/>
    <property type="project" value="TreeGrafter"/>
</dbReference>
<comment type="similarity">
    <text evidence="1">Belongs to the sprouty family.</text>
</comment>
<reference evidence="3" key="1">
    <citation type="submission" date="2022-01" db="EMBL/GenBank/DDBJ databases">
        <authorList>
            <person name="King R."/>
        </authorList>
    </citation>
    <scope>NUCLEOTIDE SEQUENCE</scope>
</reference>
<feature type="compositionally biased region" description="Low complexity" evidence="2">
    <location>
        <begin position="23"/>
        <end position="56"/>
    </location>
</feature>
<protein>
    <recommendedName>
        <fullName evidence="5">Sprouty</fullName>
    </recommendedName>
</protein>
<dbReference type="InterPro" id="IPR051192">
    <property type="entry name" value="Sprouty_domain"/>
</dbReference>
<dbReference type="OrthoDB" id="10038884at2759"/>
<evidence type="ECO:0000256" key="1">
    <source>
        <dbReference type="ARBA" id="ARBA00010964"/>
    </source>
</evidence>
<evidence type="ECO:0000313" key="3">
    <source>
        <dbReference type="EMBL" id="CAG9819491.1"/>
    </source>
</evidence>
<name>A0A9N9SJG6_PHACE</name>
<dbReference type="PANTHER" id="PTHR12365:SF7">
    <property type="entry name" value="PROTEIN SPROUTY"/>
    <property type="match status" value="1"/>
</dbReference>
<dbReference type="PANTHER" id="PTHR12365">
    <property type="entry name" value="SPROUTY"/>
    <property type="match status" value="1"/>
</dbReference>
<dbReference type="PROSITE" id="PS51227">
    <property type="entry name" value="SPR"/>
    <property type="match status" value="1"/>
</dbReference>
<dbReference type="InterPro" id="IPR007875">
    <property type="entry name" value="Sprouty"/>
</dbReference>
<dbReference type="Proteomes" id="UP001153737">
    <property type="component" value="Chromosome 3"/>
</dbReference>
<reference evidence="3" key="2">
    <citation type="submission" date="2022-10" db="EMBL/GenBank/DDBJ databases">
        <authorList>
            <consortium name="ENA_rothamsted_submissions"/>
            <consortium name="culmorum"/>
            <person name="King R."/>
        </authorList>
    </citation>
    <scope>NUCLEOTIDE SEQUENCE</scope>
</reference>
<proteinExistence type="inferred from homology"/>
<evidence type="ECO:0008006" key="5">
    <source>
        <dbReference type="Google" id="ProtNLM"/>
    </source>
</evidence>